<sequence length="451" mass="49420">MAPATSQPEASHRPIGKWLPSQRPAILKWVASKLKEANRRNDLSLDPSLVAFQQLVSGNPLWQALSNDMFTQSSKNYDPTGVAALQNFGDFLNVVNLIIQSPPPFYDTQTPPTANGMIGFPINAVLDWPMGTIAGYEFWLIPAINTSFKDVLNTWGSFLKSSASQAGLKDWLSPDALDMLAKVANTGQGDPPFDQIFVCDPTAPYYGYGTWDDFFTREFQNGLRPVDCPDNTPPTSECPDPTLVITNACESAPLQVVENVQLHNQFWLKSQPYSLDRMLNQNPMTSQLVNGTVYQAFLSSKSYHRWHAPVSGTIAGIDLVPGSYYSENFFEGLAGDPKGPDPAAPNYSQPYISAVATRAIIWIKANNPTIGLMAIVFIGMAEVAGCEFTVAVNDTITKGQEIGMFHFGGSSHCMVFQPGVKLLFVNPPPWNMDKENNNRVNSALAVVSAQK</sequence>
<evidence type="ECO:0000256" key="2">
    <source>
        <dbReference type="ARBA" id="ARBA00023239"/>
    </source>
</evidence>
<dbReference type="InterPro" id="IPR022237">
    <property type="entry name" value="PsiD-like"/>
</dbReference>
<dbReference type="InterPro" id="IPR003817">
    <property type="entry name" value="PS_Dcarbxylase"/>
</dbReference>
<keyword evidence="5" id="KW-1185">Reference proteome</keyword>
<keyword evidence="1" id="KW-0210">Decarboxylase</keyword>
<dbReference type="PANTHER" id="PTHR10067:SF9">
    <property type="entry name" value="PHOSPHATIDYLSERINE DECARBOXYLASE FAMILY PROTEIN (AFU_ORTHOLOGUE AFUA_7G01730)"/>
    <property type="match status" value="1"/>
</dbReference>
<keyword evidence="2" id="KW-0456">Lyase</keyword>
<comment type="caution">
    <text evidence="4">The sequence shown here is derived from an EMBL/GenBank/DDBJ whole genome shotgun (WGS) entry which is preliminary data.</text>
</comment>
<proteinExistence type="predicted"/>
<reference evidence="4 5" key="1">
    <citation type="journal article" date="2025" name="Microbiol. Resour. Announc.">
        <title>Draft genome sequences for Neonectria magnoliae and Neonectria punicea, canker pathogens of Liriodendron tulipifera and Acer saccharum in West Virginia.</title>
        <authorList>
            <person name="Petronek H.M."/>
            <person name="Kasson M.T."/>
            <person name="Metheny A.M."/>
            <person name="Stauder C.M."/>
            <person name="Lovett B."/>
            <person name="Lynch S.C."/>
            <person name="Garnas J.R."/>
            <person name="Kasson L.R."/>
            <person name="Stajich J.E."/>
        </authorList>
    </citation>
    <scope>NUCLEOTIDE SEQUENCE [LARGE SCALE GENOMIC DNA]</scope>
    <source>
        <strain evidence="4 5">NRRL 64653</strain>
    </source>
</reference>
<evidence type="ECO:0000313" key="5">
    <source>
        <dbReference type="Proteomes" id="UP001498476"/>
    </source>
</evidence>
<protein>
    <recommendedName>
        <fullName evidence="3">L-tryptophan decarboxylase PsiD-like domain-containing protein</fullName>
    </recommendedName>
</protein>
<dbReference type="Proteomes" id="UP001498476">
    <property type="component" value="Unassembled WGS sequence"/>
</dbReference>
<dbReference type="PANTHER" id="PTHR10067">
    <property type="entry name" value="PHOSPHATIDYLSERINE DECARBOXYLASE"/>
    <property type="match status" value="1"/>
</dbReference>
<evidence type="ECO:0000259" key="3">
    <source>
        <dbReference type="Pfam" id="PF12588"/>
    </source>
</evidence>
<feature type="domain" description="L-tryptophan decarboxylase PsiD-like" evidence="3">
    <location>
        <begin position="47"/>
        <end position="179"/>
    </location>
</feature>
<dbReference type="Pfam" id="PF02666">
    <property type="entry name" value="PS_Dcarbxylase"/>
    <property type="match status" value="1"/>
</dbReference>
<evidence type="ECO:0000256" key="1">
    <source>
        <dbReference type="ARBA" id="ARBA00022793"/>
    </source>
</evidence>
<gene>
    <name evidence="4" type="ORF">QQX98_008756</name>
</gene>
<organism evidence="4 5">
    <name type="scientific">Neonectria punicea</name>
    <dbReference type="NCBI Taxonomy" id="979145"/>
    <lineage>
        <taxon>Eukaryota</taxon>
        <taxon>Fungi</taxon>
        <taxon>Dikarya</taxon>
        <taxon>Ascomycota</taxon>
        <taxon>Pezizomycotina</taxon>
        <taxon>Sordariomycetes</taxon>
        <taxon>Hypocreomycetidae</taxon>
        <taxon>Hypocreales</taxon>
        <taxon>Nectriaceae</taxon>
        <taxon>Neonectria</taxon>
    </lineage>
</organism>
<evidence type="ECO:0000313" key="4">
    <source>
        <dbReference type="EMBL" id="KAK7409052.1"/>
    </source>
</evidence>
<dbReference type="Pfam" id="PF12588">
    <property type="entry name" value="PSDC"/>
    <property type="match status" value="1"/>
</dbReference>
<dbReference type="EMBL" id="JAZAVJ010000164">
    <property type="protein sequence ID" value="KAK7409052.1"/>
    <property type="molecule type" value="Genomic_DNA"/>
</dbReference>
<accession>A0ABR1GU78</accession>
<name>A0ABR1GU78_9HYPO</name>